<dbReference type="PANTHER" id="PTHR48021:SF13">
    <property type="entry name" value="SUGAR TRANSPORTER ERD6-LIKE 7"/>
    <property type="match status" value="1"/>
</dbReference>
<keyword evidence="6 7" id="KW-0472">Membrane</keyword>
<dbReference type="EnsemblPlants" id="Kaladp0069s0114.1.v1.1">
    <property type="protein sequence ID" value="Kaladp0069s0114.1.v1.1"/>
    <property type="gene ID" value="Kaladp0069s0114.v1.1"/>
</dbReference>
<evidence type="ECO:0000256" key="3">
    <source>
        <dbReference type="ARBA" id="ARBA00022597"/>
    </source>
</evidence>
<feature type="transmembrane region" description="Helical" evidence="7">
    <location>
        <begin position="28"/>
        <end position="51"/>
    </location>
</feature>
<dbReference type="InterPro" id="IPR050549">
    <property type="entry name" value="MFS_Trehalose_Transporter"/>
</dbReference>
<evidence type="ECO:0000256" key="1">
    <source>
        <dbReference type="ARBA" id="ARBA00004370"/>
    </source>
</evidence>
<evidence type="ECO:0000256" key="5">
    <source>
        <dbReference type="ARBA" id="ARBA00022989"/>
    </source>
</evidence>
<dbReference type="Proteomes" id="UP000594263">
    <property type="component" value="Unplaced"/>
</dbReference>
<dbReference type="InterPro" id="IPR005828">
    <property type="entry name" value="MFS_sugar_transport-like"/>
</dbReference>
<dbReference type="Gramene" id="Kaladp0069s0114.1.v1.1">
    <property type="protein sequence ID" value="Kaladp0069s0114.1.v1.1"/>
    <property type="gene ID" value="Kaladp0069s0114.v1.1"/>
</dbReference>
<keyword evidence="3" id="KW-0762">Sugar transport</keyword>
<evidence type="ECO:0000256" key="4">
    <source>
        <dbReference type="ARBA" id="ARBA00022692"/>
    </source>
</evidence>
<keyword evidence="5 7" id="KW-1133">Transmembrane helix</keyword>
<reference evidence="8" key="1">
    <citation type="submission" date="2021-01" db="UniProtKB">
        <authorList>
            <consortium name="EnsemblPlants"/>
        </authorList>
    </citation>
    <scope>IDENTIFICATION</scope>
</reference>
<proteinExistence type="inferred from homology"/>
<feature type="transmembrane region" description="Helical" evidence="7">
    <location>
        <begin position="57"/>
        <end position="80"/>
    </location>
</feature>
<accession>A0A7N0UJW3</accession>
<dbReference type="PANTHER" id="PTHR48021">
    <property type="match status" value="1"/>
</dbReference>
<evidence type="ECO:0000256" key="2">
    <source>
        <dbReference type="ARBA" id="ARBA00010992"/>
    </source>
</evidence>
<evidence type="ECO:0000256" key="6">
    <source>
        <dbReference type="ARBA" id="ARBA00023136"/>
    </source>
</evidence>
<dbReference type="GO" id="GO:0022857">
    <property type="term" value="F:transmembrane transporter activity"/>
    <property type="evidence" value="ECO:0007669"/>
    <property type="project" value="InterPro"/>
</dbReference>
<comment type="subcellular location">
    <subcellularLocation>
        <location evidence="1">Membrane</location>
    </subcellularLocation>
</comment>
<keyword evidence="9" id="KW-1185">Reference proteome</keyword>
<keyword evidence="4 7" id="KW-0812">Transmembrane</keyword>
<dbReference type="Pfam" id="PF00083">
    <property type="entry name" value="Sugar_tr"/>
    <property type="match status" value="1"/>
</dbReference>
<organism evidence="8 9">
    <name type="scientific">Kalanchoe fedtschenkoi</name>
    <name type="common">Lavender scallops</name>
    <name type="synonym">South American air plant</name>
    <dbReference type="NCBI Taxonomy" id="63787"/>
    <lineage>
        <taxon>Eukaryota</taxon>
        <taxon>Viridiplantae</taxon>
        <taxon>Streptophyta</taxon>
        <taxon>Embryophyta</taxon>
        <taxon>Tracheophyta</taxon>
        <taxon>Spermatophyta</taxon>
        <taxon>Magnoliopsida</taxon>
        <taxon>eudicotyledons</taxon>
        <taxon>Gunneridae</taxon>
        <taxon>Pentapetalae</taxon>
        <taxon>Saxifragales</taxon>
        <taxon>Crassulaceae</taxon>
        <taxon>Kalanchoe</taxon>
    </lineage>
</organism>
<sequence length="137" mass="15596">MQDYVETSQKMGKSRITDLFQRKYMRSLMIGVGMMVFNQFCGVNGVCYYMSSIFESIGFSSTLGSVVYSSFQVAMCSLTATRMDNTGRKPFLLVSESPHQLPTSWEFLILQGAKKTTPFHNSIHHEKWGCHSTILFH</sequence>
<dbReference type="Gene3D" id="1.20.1250.20">
    <property type="entry name" value="MFS general substrate transporter like domains"/>
    <property type="match status" value="1"/>
</dbReference>
<dbReference type="SUPFAM" id="SSF103473">
    <property type="entry name" value="MFS general substrate transporter"/>
    <property type="match status" value="1"/>
</dbReference>
<evidence type="ECO:0000313" key="8">
    <source>
        <dbReference type="EnsemblPlants" id="Kaladp0069s0114.1.v1.1"/>
    </source>
</evidence>
<dbReference type="AlphaFoldDB" id="A0A7N0UJW3"/>
<keyword evidence="3" id="KW-0813">Transport</keyword>
<dbReference type="OMA" id="FISAGFW"/>
<dbReference type="GO" id="GO:0016020">
    <property type="term" value="C:membrane"/>
    <property type="evidence" value="ECO:0007669"/>
    <property type="project" value="UniProtKB-SubCell"/>
</dbReference>
<evidence type="ECO:0000256" key="7">
    <source>
        <dbReference type="SAM" id="Phobius"/>
    </source>
</evidence>
<protein>
    <submittedName>
        <fullName evidence="8">Uncharacterized protein</fullName>
    </submittedName>
</protein>
<dbReference type="InterPro" id="IPR036259">
    <property type="entry name" value="MFS_trans_sf"/>
</dbReference>
<evidence type="ECO:0000313" key="9">
    <source>
        <dbReference type="Proteomes" id="UP000594263"/>
    </source>
</evidence>
<name>A0A7N0UJW3_KALFE</name>
<comment type="similarity">
    <text evidence="2">Belongs to the major facilitator superfamily. Sugar transporter (TC 2.A.1.1) family.</text>
</comment>